<dbReference type="RefSeq" id="WP_115585224.1">
    <property type="nucleotide sequence ID" value="NZ_CP025544.1"/>
</dbReference>
<dbReference type="Proteomes" id="UP000254834">
    <property type="component" value="Chromosome"/>
</dbReference>
<dbReference type="AlphaFoldDB" id="A0A345ZA92"/>
<accession>A0A345ZA92</accession>
<protein>
    <submittedName>
        <fullName evidence="1">Uncharacterized protein</fullName>
    </submittedName>
</protein>
<gene>
    <name evidence="1" type="ORF">C0J27_00390</name>
</gene>
<evidence type="ECO:0000313" key="1">
    <source>
        <dbReference type="EMBL" id="AXK60209.1"/>
    </source>
</evidence>
<evidence type="ECO:0000313" key="2">
    <source>
        <dbReference type="Proteomes" id="UP000254834"/>
    </source>
</evidence>
<reference evidence="1 2" key="1">
    <citation type="submission" date="2017-12" db="EMBL/GenBank/DDBJ databases">
        <title>Chromulinavorax destructans is a abundant pathogen of dominant heterotrophic picoflagllates.</title>
        <authorList>
            <person name="Deeg C.M."/>
            <person name="Zimmer M."/>
            <person name="Suttle C.A."/>
        </authorList>
    </citation>
    <scope>NUCLEOTIDE SEQUENCE [LARGE SCALE GENOMIC DNA]</scope>
    <source>
        <strain evidence="1 2">SeV1</strain>
    </source>
</reference>
<sequence>MSIKYMSISIILLAVSSHLIISQEENNTILKSNSSASISSSGSWEEIYFDHGPLYYDTEFEIVHATEKERDDFLNKLLKIKQLAQDSNFSDNEDSSDEDDN</sequence>
<keyword evidence="2" id="KW-1185">Reference proteome</keyword>
<dbReference type="KEGG" id="cdes:C0J27_00390"/>
<organism evidence="1 2">
    <name type="scientific">Candidatus Chromulinivorax destructor</name>
    <dbReference type="NCBI Taxonomy" id="2066483"/>
    <lineage>
        <taxon>Bacteria</taxon>
        <taxon>Candidatus Babelota</taxon>
        <taxon>Candidatus Babeliae</taxon>
        <taxon>Candidatus Babeliales</taxon>
        <taxon>Candidatus Chromulinivoraceae</taxon>
        <taxon>Candidatus Chromulinivorax</taxon>
    </lineage>
</organism>
<name>A0A345ZA92_9BACT</name>
<proteinExistence type="predicted"/>
<dbReference type="EMBL" id="CP025544">
    <property type="protein sequence ID" value="AXK60209.1"/>
    <property type="molecule type" value="Genomic_DNA"/>
</dbReference>